<reference evidence="10 11" key="1">
    <citation type="submission" date="2016-10" db="EMBL/GenBank/DDBJ databases">
        <authorList>
            <person name="de Groot N.N."/>
        </authorList>
    </citation>
    <scope>NUCLEOTIDE SEQUENCE [LARGE SCALE GENOMIC DNA]</scope>
    <source>
        <strain evidence="10 11">DSM 2698</strain>
    </source>
</reference>
<dbReference type="Proteomes" id="UP000199347">
    <property type="component" value="Unassembled WGS sequence"/>
</dbReference>
<keyword evidence="3 8" id="KW-1003">Cell membrane</keyword>
<keyword evidence="4 8" id="KW-0808">Transferase</keyword>
<feature type="transmembrane region" description="Helical" evidence="8">
    <location>
        <begin position="46"/>
        <end position="70"/>
    </location>
</feature>
<comment type="pathway">
    <text evidence="8">Quinol/quinone metabolism; menaquinone biosynthesis; menaquinol from 1,4-dihydroxy-2-naphthoate: step 1/2.</text>
</comment>
<dbReference type="Gene3D" id="1.10.357.140">
    <property type="entry name" value="UbiA prenyltransferase"/>
    <property type="match status" value="1"/>
</dbReference>
<evidence type="ECO:0000256" key="2">
    <source>
        <dbReference type="ARBA" id="ARBA00022428"/>
    </source>
</evidence>
<protein>
    <recommendedName>
        <fullName evidence="8 9">1,4-dihydroxy-2-naphthoate octaprenyltransferase</fullName>
        <shortName evidence="8">DHNA-octaprenyltransferase</shortName>
        <ecNumber evidence="8 9">2.5.1.74</ecNumber>
    </recommendedName>
</protein>
<feature type="transmembrane region" description="Helical" evidence="8">
    <location>
        <begin position="183"/>
        <end position="204"/>
    </location>
</feature>
<evidence type="ECO:0000256" key="9">
    <source>
        <dbReference type="NCBIfam" id="TIGR00751"/>
    </source>
</evidence>
<dbReference type="PANTHER" id="PTHR13929">
    <property type="entry name" value="1,4-DIHYDROXY-2-NAPHTHOATE OCTAPRENYLTRANSFERASE"/>
    <property type="match status" value="1"/>
</dbReference>
<keyword evidence="6 8" id="KW-1133">Transmembrane helix</keyword>
<evidence type="ECO:0000256" key="3">
    <source>
        <dbReference type="ARBA" id="ARBA00022475"/>
    </source>
</evidence>
<evidence type="ECO:0000256" key="4">
    <source>
        <dbReference type="ARBA" id="ARBA00022679"/>
    </source>
</evidence>
<dbReference type="CDD" id="cd13962">
    <property type="entry name" value="PT_UbiA_UBIAD1"/>
    <property type="match status" value="1"/>
</dbReference>
<dbReference type="EMBL" id="FMVW01000002">
    <property type="protein sequence ID" value="SCZ32510.1"/>
    <property type="molecule type" value="Genomic_DNA"/>
</dbReference>
<evidence type="ECO:0000313" key="10">
    <source>
        <dbReference type="EMBL" id="SCZ32510.1"/>
    </source>
</evidence>
<name>A0A1G5N775_AFIMA</name>
<dbReference type="GO" id="GO:0042371">
    <property type="term" value="P:vitamin K biosynthetic process"/>
    <property type="evidence" value="ECO:0007669"/>
    <property type="project" value="TreeGrafter"/>
</dbReference>
<keyword evidence="2 8" id="KW-0474">Menaquinone biosynthesis</keyword>
<evidence type="ECO:0000256" key="6">
    <source>
        <dbReference type="ARBA" id="ARBA00022989"/>
    </source>
</evidence>
<dbReference type="InterPro" id="IPR004657">
    <property type="entry name" value="MenA"/>
</dbReference>
<comment type="subcellular location">
    <subcellularLocation>
        <location evidence="8">Cell membrane</location>
        <topology evidence="8">Multi-pass membrane protein</topology>
    </subcellularLocation>
    <subcellularLocation>
        <location evidence="1">Membrane</location>
        <topology evidence="1">Multi-pass membrane protein</topology>
    </subcellularLocation>
</comment>
<evidence type="ECO:0000256" key="1">
    <source>
        <dbReference type="ARBA" id="ARBA00004141"/>
    </source>
</evidence>
<dbReference type="STRING" id="1120955.SAMN03080610_01539"/>
<organism evidence="10 11">
    <name type="scientific">Afifella marina DSM 2698</name>
    <dbReference type="NCBI Taxonomy" id="1120955"/>
    <lineage>
        <taxon>Bacteria</taxon>
        <taxon>Pseudomonadati</taxon>
        <taxon>Pseudomonadota</taxon>
        <taxon>Alphaproteobacteria</taxon>
        <taxon>Hyphomicrobiales</taxon>
        <taxon>Afifellaceae</taxon>
        <taxon>Afifella</taxon>
    </lineage>
</organism>
<dbReference type="PANTHER" id="PTHR13929:SF0">
    <property type="entry name" value="UBIA PRENYLTRANSFERASE DOMAIN-CONTAINING PROTEIN 1"/>
    <property type="match status" value="1"/>
</dbReference>
<keyword evidence="7 8" id="KW-0472">Membrane</keyword>
<accession>A0A1G5N775</accession>
<keyword evidence="11" id="KW-1185">Reference proteome</keyword>
<dbReference type="HAMAP" id="MF_01937">
    <property type="entry name" value="MenA_1"/>
    <property type="match status" value="1"/>
</dbReference>
<evidence type="ECO:0000256" key="7">
    <source>
        <dbReference type="ARBA" id="ARBA00023136"/>
    </source>
</evidence>
<dbReference type="UniPathway" id="UPA00079">
    <property type="reaction ID" value="UER00168"/>
</dbReference>
<proteinExistence type="inferred from homology"/>
<feature type="transmembrane region" description="Helical" evidence="8">
    <location>
        <begin position="210"/>
        <end position="229"/>
    </location>
</feature>
<evidence type="ECO:0000256" key="5">
    <source>
        <dbReference type="ARBA" id="ARBA00022692"/>
    </source>
</evidence>
<dbReference type="EC" id="2.5.1.74" evidence="8 9"/>
<keyword evidence="5 8" id="KW-0812">Transmembrane</keyword>
<dbReference type="GO" id="GO:0009234">
    <property type="term" value="P:menaquinone biosynthetic process"/>
    <property type="evidence" value="ECO:0007669"/>
    <property type="project" value="UniProtKB-UniRule"/>
</dbReference>
<comment type="similarity">
    <text evidence="8">Belongs to the MenA family. Type 1 subfamily.</text>
</comment>
<evidence type="ECO:0000256" key="8">
    <source>
        <dbReference type="HAMAP-Rule" id="MF_01937"/>
    </source>
</evidence>
<dbReference type="Pfam" id="PF01040">
    <property type="entry name" value="UbiA"/>
    <property type="match status" value="1"/>
</dbReference>
<feature type="transmembrane region" description="Helical" evidence="8">
    <location>
        <begin position="312"/>
        <end position="333"/>
    </location>
</feature>
<gene>
    <name evidence="8" type="primary">menA</name>
    <name evidence="10" type="ORF">SAMN03080610_01539</name>
</gene>
<dbReference type="GO" id="GO:0046428">
    <property type="term" value="F:1,4-dihydroxy-2-naphthoate polyprenyltransferase activity"/>
    <property type="evidence" value="ECO:0007669"/>
    <property type="project" value="UniProtKB-UniRule"/>
</dbReference>
<dbReference type="InterPro" id="IPR026046">
    <property type="entry name" value="UBIAD1"/>
</dbReference>
<sequence length="336" mass="35606">MTLVSTARYTGPILQYKYHRRRPQPGDSMMVMVDAMTPEKPSPFAIWWYAIRPRTLALSVSPVVAGLTLAWAENGDFHLLLALVTLISAVAIQIGTNLNNDAVDALNGTDDSGRIGPPRVTQKGWATAREVFHATHLAFFIAALGGLYLIQAGGIPILIVGILSLIAGYAYSSGPWPISRSPWGEAFVITFFGLVAVDGTFYLQTGFIDVPAILLGVAIGLPAAAVLLVNNTRDRESDTLAGRQTLAIRVGPLGAGRLYGRLLAASFVMITLLALVGEHLTGALLGLICIPLAWKAHLAFRNATTPADFNGCLGQTASVQAALCLTVSLGLIFTAA</sequence>
<feature type="transmembrane region" description="Helical" evidence="8">
    <location>
        <begin position="138"/>
        <end position="171"/>
    </location>
</feature>
<comment type="catalytic activity">
    <reaction evidence="8">
        <text>an all-trans-polyprenyl diphosphate + 1,4-dihydroxy-2-naphthoate + H(+) = a 2-demethylmenaquinol + CO2 + diphosphate</text>
        <dbReference type="Rhea" id="RHEA:26478"/>
        <dbReference type="Rhea" id="RHEA-COMP:9563"/>
        <dbReference type="Rhea" id="RHEA-COMP:9564"/>
        <dbReference type="ChEBI" id="CHEBI:11173"/>
        <dbReference type="ChEBI" id="CHEBI:15378"/>
        <dbReference type="ChEBI" id="CHEBI:16526"/>
        <dbReference type="ChEBI" id="CHEBI:33019"/>
        <dbReference type="ChEBI" id="CHEBI:55437"/>
        <dbReference type="ChEBI" id="CHEBI:58914"/>
        <dbReference type="EC" id="2.5.1.74"/>
    </reaction>
</comment>
<evidence type="ECO:0000313" key="11">
    <source>
        <dbReference type="Proteomes" id="UP000199347"/>
    </source>
</evidence>
<comment type="function">
    <text evidence="8">Conversion of 1,4-dihydroxy-2-naphthoate (DHNA) to demethylmenaquinone (DMK).</text>
</comment>
<dbReference type="PIRSF" id="PIRSF005355">
    <property type="entry name" value="UBIAD1"/>
    <property type="match status" value="1"/>
</dbReference>
<dbReference type="AlphaFoldDB" id="A0A1G5N775"/>
<feature type="transmembrane region" description="Helical" evidence="8">
    <location>
        <begin position="77"/>
        <end position="96"/>
    </location>
</feature>
<dbReference type="NCBIfam" id="TIGR00751">
    <property type="entry name" value="menA"/>
    <property type="match status" value="1"/>
</dbReference>
<dbReference type="InterPro" id="IPR044878">
    <property type="entry name" value="UbiA_sf"/>
</dbReference>
<dbReference type="InterPro" id="IPR000537">
    <property type="entry name" value="UbiA_prenyltransferase"/>
</dbReference>
<dbReference type="GO" id="GO:0005886">
    <property type="term" value="C:plasma membrane"/>
    <property type="evidence" value="ECO:0007669"/>
    <property type="project" value="UniProtKB-SubCell"/>
</dbReference>